<dbReference type="InterPro" id="IPR011053">
    <property type="entry name" value="Single_hybrid_motif"/>
</dbReference>
<sequence length="77" mass="7982">MMDIVVPDLGEVGEVKLVRWLVAAGEEVEAGEAVAEVEAEKAVFVVEAPVAGVFDRIIVGPGGITRPGEAIARLRAG</sequence>
<dbReference type="GO" id="GO:0031405">
    <property type="term" value="F:lipoic acid binding"/>
    <property type="evidence" value="ECO:0007669"/>
    <property type="project" value="TreeGrafter"/>
</dbReference>
<evidence type="ECO:0000256" key="3">
    <source>
        <dbReference type="ARBA" id="ARBA00022823"/>
    </source>
</evidence>
<dbReference type="CDD" id="cd06849">
    <property type="entry name" value="lipoyl_domain"/>
    <property type="match status" value="1"/>
</dbReference>
<evidence type="ECO:0000259" key="5">
    <source>
        <dbReference type="PROSITE" id="PS50968"/>
    </source>
</evidence>
<proteinExistence type="predicted"/>
<reference evidence="7" key="1">
    <citation type="submission" date="2018-05" db="EMBL/GenBank/DDBJ databases">
        <authorList>
            <person name="Hao L."/>
        </authorList>
    </citation>
    <scope>NUCLEOTIDE SEQUENCE [LARGE SCALE GENOMIC DNA]</scope>
</reference>
<dbReference type="Proteomes" id="UP000249818">
    <property type="component" value="Chromosome BARAN1"/>
</dbReference>
<evidence type="ECO:0000313" key="6">
    <source>
        <dbReference type="EMBL" id="SQD92280.1"/>
    </source>
</evidence>
<dbReference type="SUPFAM" id="SSF51230">
    <property type="entry name" value="Single hybrid motif"/>
    <property type="match status" value="1"/>
</dbReference>
<keyword evidence="7" id="KW-1185">Reference proteome</keyword>
<dbReference type="PANTHER" id="PTHR43178">
    <property type="entry name" value="DIHYDROLIPOAMIDE ACETYLTRANSFERASE COMPONENT OF PYRUVATE DEHYDROGENASE COMPLEX"/>
    <property type="match status" value="1"/>
</dbReference>
<evidence type="ECO:0000256" key="2">
    <source>
        <dbReference type="ARBA" id="ARBA00022679"/>
    </source>
</evidence>
<keyword evidence="2 6" id="KW-0808">Transferase</keyword>
<keyword evidence="4" id="KW-0012">Acyltransferase</keyword>
<dbReference type="InterPro" id="IPR000089">
    <property type="entry name" value="Biotin_lipoyl"/>
</dbReference>
<dbReference type="AlphaFoldDB" id="A0A2X3L0K0"/>
<evidence type="ECO:0000256" key="1">
    <source>
        <dbReference type="ARBA" id="ARBA00001938"/>
    </source>
</evidence>
<dbReference type="PANTHER" id="PTHR43178:SF5">
    <property type="entry name" value="LIPOAMIDE ACYLTRANSFERASE COMPONENT OF BRANCHED-CHAIN ALPHA-KETO ACID DEHYDROGENASE COMPLEX, MITOCHONDRIAL"/>
    <property type="match status" value="1"/>
</dbReference>
<keyword evidence="6" id="KW-0670">Pyruvate</keyword>
<dbReference type="GO" id="GO:0005737">
    <property type="term" value="C:cytoplasm"/>
    <property type="evidence" value="ECO:0007669"/>
    <property type="project" value="TreeGrafter"/>
</dbReference>
<dbReference type="Gene3D" id="2.40.50.100">
    <property type="match status" value="1"/>
</dbReference>
<dbReference type="Pfam" id="PF00364">
    <property type="entry name" value="Biotin_lipoyl"/>
    <property type="match status" value="1"/>
</dbReference>
<feature type="domain" description="Lipoyl-binding" evidence="5">
    <location>
        <begin position="1"/>
        <end position="75"/>
    </location>
</feature>
<gene>
    <name evidence="6" type="ORF">BARAN1_0255</name>
</gene>
<dbReference type="GO" id="GO:0016407">
    <property type="term" value="F:acetyltransferase activity"/>
    <property type="evidence" value="ECO:0007669"/>
    <property type="project" value="TreeGrafter"/>
</dbReference>
<comment type="cofactor">
    <cofactor evidence="1">
        <name>(R)-lipoate</name>
        <dbReference type="ChEBI" id="CHEBI:83088"/>
    </cofactor>
</comment>
<dbReference type="InterPro" id="IPR050743">
    <property type="entry name" value="2-oxoacid_DH_E2_comp"/>
</dbReference>
<evidence type="ECO:0000313" key="7">
    <source>
        <dbReference type="Proteomes" id="UP000249818"/>
    </source>
</evidence>
<protein>
    <recommendedName>
        <fullName evidence="5">Lipoyl-binding domain-containing protein</fullName>
    </recommendedName>
</protein>
<keyword evidence="3" id="KW-0450">Lipoyl</keyword>
<dbReference type="InterPro" id="IPR003016">
    <property type="entry name" value="2-oxoA_DH_lipoyl-BS"/>
</dbReference>
<organism evidence="6 7">
    <name type="scientific">Candidatus Bipolaricaulis anaerobius</name>
    <dbReference type="NCBI Taxonomy" id="2026885"/>
    <lineage>
        <taxon>Bacteria</taxon>
        <taxon>Candidatus Bipolaricaulota</taxon>
        <taxon>Candidatus Bipolaricaulia</taxon>
        <taxon>Candidatus Bipolaricaulales</taxon>
        <taxon>Candidatus Bipolaricaulaceae</taxon>
        <taxon>Candidatus Bipolaricaulis</taxon>
    </lineage>
</organism>
<dbReference type="PROSITE" id="PS00189">
    <property type="entry name" value="LIPOYL"/>
    <property type="match status" value="1"/>
</dbReference>
<dbReference type="KEGG" id="bana:BARAN1_0255"/>
<evidence type="ECO:0000256" key="4">
    <source>
        <dbReference type="ARBA" id="ARBA00023315"/>
    </source>
</evidence>
<dbReference type="PROSITE" id="PS50968">
    <property type="entry name" value="BIOTINYL_LIPOYL"/>
    <property type="match status" value="1"/>
</dbReference>
<name>A0A2X3L0K0_9BACT</name>
<dbReference type="EMBL" id="LS483254">
    <property type="protein sequence ID" value="SQD92280.1"/>
    <property type="molecule type" value="Genomic_DNA"/>
</dbReference>
<accession>A0A2X3L0K0</accession>